<feature type="transmembrane region" description="Helical" evidence="2">
    <location>
        <begin position="326"/>
        <end position="351"/>
    </location>
</feature>
<gene>
    <name evidence="3" type="ORF">CHS0354_018853</name>
</gene>
<feature type="compositionally biased region" description="Polar residues" evidence="1">
    <location>
        <begin position="90"/>
        <end position="110"/>
    </location>
</feature>
<organism evidence="3 4">
    <name type="scientific">Potamilus streckersoni</name>
    <dbReference type="NCBI Taxonomy" id="2493646"/>
    <lineage>
        <taxon>Eukaryota</taxon>
        <taxon>Metazoa</taxon>
        <taxon>Spiralia</taxon>
        <taxon>Lophotrochozoa</taxon>
        <taxon>Mollusca</taxon>
        <taxon>Bivalvia</taxon>
        <taxon>Autobranchia</taxon>
        <taxon>Heteroconchia</taxon>
        <taxon>Palaeoheterodonta</taxon>
        <taxon>Unionida</taxon>
        <taxon>Unionoidea</taxon>
        <taxon>Unionidae</taxon>
        <taxon>Ambleminae</taxon>
        <taxon>Lampsilini</taxon>
        <taxon>Potamilus</taxon>
    </lineage>
</organism>
<keyword evidence="2" id="KW-0472">Membrane</keyword>
<sequence length="355" mass="40727">MARLEGTLRFSGPADDRFDEGGDWNGRKSLLFPPMFEKCPSLQRLHNQSSTETSGLGETITSSFSSQESIASIRSGTEIERINSEAVVENNSDAVATSQQMQRSFNNQTKSYDKESTDATHYLKSPSSSNPTQHASYDEEPDFDALFSQGKVAANVHGTDGYRIKPSDKEHESRSRCSSIKSRTSVGSFRSRSGSNRVSKKFLGRSTESAWMKWSRERMASNRRRMALLEQPNPMEKERASTPIKKARQEGLVFIHPDLEAKYLCEEDIHHIQRHRQQRMETYNAIENSSRKSRYPQRVISNQISEKDMEVLRHFWYHRLFIRSRYVSIVLGIVTIIILIISICSKEWIIYPSEN</sequence>
<dbReference type="EMBL" id="JAEAOA010001154">
    <property type="protein sequence ID" value="KAK3592584.1"/>
    <property type="molecule type" value="Genomic_DNA"/>
</dbReference>
<evidence type="ECO:0000313" key="4">
    <source>
        <dbReference type="Proteomes" id="UP001195483"/>
    </source>
</evidence>
<feature type="compositionally biased region" description="Polar residues" evidence="1">
    <location>
        <begin position="44"/>
        <end position="56"/>
    </location>
</feature>
<feature type="region of interest" description="Disordered" evidence="1">
    <location>
        <begin position="44"/>
        <end position="69"/>
    </location>
</feature>
<feature type="non-terminal residue" evidence="3">
    <location>
        <position position="355"/>
    </location>
</feature>
<reference evidence="3" key="3">
    <citation type="submission" date="2023-05" db="EMBL/GenBank/DDBJ databases">
        <authorList>
            <person name="Smith C.H."/>
        </authorList>
    </citation>
    <scope>NUCLEOTIDE SEQUENCE</scope>
    <source>
        <strain evidence="3">CHS0354</strain>
        <tissue evidence="3">Mantle</tissue>
    </source>
</reference>
<feature type="region of interest" description="Disordered" evidence="1">
    <location>
        <begin position="90"/>
        <end position="138"/>
    </location>
</feature>
<proteinExistence type="predicted"/>
<dbReference type="Proteomes" id="UP001195483">
    <property type="component" value="Unassembled WGS sequence"/>
</dbReference>
<keyword evidence="2" id="KW-1133">Transmembrane helix</keyword>
<keyword evidence="4" id="KW-1185">Reference proteome</keyword>
<feature type="compositionally biased region" description="Basic and acidic residues" evidence="1">
    <location>
        <begin position="160"/>
        <end position="175"/>
    </location>
</feature>
<reference evidence="3" key="2">
    <citation type="journal article" date="2021" name="Genome Biol. Evol.">
        <title>Developing a high-quality reference genome for a parasitic bivalve with doubly uniparental inheritance (Bivalvia: Unionida).</title>
        <authorList>
            <person name="Smith C.H."/>
        </authorList>
    </citation>
    <scope>NUCLEOTIDE SEQUENCE</scope>
    <source>
        <strain evidence="3">CHS0354</strain>
        <tissue evidence="3">Mantle</tissue>
    </source>
</reference>
<feature type="compositionally biased region" description="Low complexity" evidence="1">
    <location>
        <begin position="60"/>
        <end position="69"/>
    </location>
</feature>
<accession>A0AAE0SIH3</accession>
<evidence type="ECO:0000256" key="1">
    <source>
        <dbReference type="SAM" id="MobiDB-lite"/>
    </source>
</evidence>
<name>A0AAE0SIH3_9BIVA</name>
<dbReference type="AlphaFoldDB" id="A0AAE0SIH3"/>
<keyword evidence="2" id="KW-0812">Transmembrane</keyword>
<evidence type="ECO:0000256" key="2">
    <source>
        <dbReference type="SAM" id="Phobius"/>
    </source>
</evidence>
<feature type="region of interest" description="Disordered" evidence="1">
    <location>
        <begin position="1"/>
        <end position="23"/>
    </location>
</feature>
<evidence type="ECO:0000313" key="3">
    <source>
        <dbReference type="EMBL" id="KAK3592584.1"/>
    </source>
</evidence>
<feature type="region of interest" description="Disordered" evidence="1">
    <location>
        <begin position="157"/>
        <end position="197"/>
    </location>
</feature>
<protein>
    <submittedName>
        <fullName evidence="3">Uncharacterized protein</fullName>
    </submittedName>
</protein>
<feature type="compositionally biased region" description="Polar residues" evidence="1">
    <location>
        <begin position="176"/>
        <end position="197"/>
    </location>
</feature>
<reference evidence="3" key="1">
    <citation type="journal article" date="2021" name="Genome Biol. Evol.">
        <title>A High-Quality Reference Genome for a Parasitic Bivalve with Doubly Uniparental Inheritance (Bivalvia: Unionida).</title>
        <authorList>
            <person name="Smith C.H."/>
        </authorList>
    </citation>
    <scope>NUCLEOTIDE SEQUENCE</scope>
    <source>
        <strain evidence="3">CHS0354</strain>
    </source>
</reference>
<comment type="caution">
    <text evidence="3">The sequence shown here is derived from an EMBL/GenBank/DDBJ whole genome shotgun (WGS) entry which is preliminary data.</text>
</comment>
<feature type="compositionally biased region" description="Polar residues" evidence="1">
    <location>
        <begin position="125"/>
        <end position="135"/>
    </location>
</feature>